<accession>A0A1I1PML7</accession>
<dbReference type="OrthoDB" id="1446962at2"/>
<name>A0A1I1PML7_9FLAO</name>
<evidence type="ECO:0000313" key="1">
    <source>
        <dbReference type="EMBL" id="SFD10972.1"/>
    </source>
</evidence>
<reference evidence="2" key="1">
    <citation type="submission" date="2016-10" db="EMBL/GenBank/DDBJ databases">
        <authorList>
            <person name="Varghese N."/>
            <person name="Submissions S."/>
        </authorList>
    </citation>
    <scope>NUCLEOTIDE SEQUENCE [LARGE SCALE GENOMIC DNA]</scope>
    <source>
        <strain evidence="2">CGMCC 1.10370</strain>
    </source>
</reference>
<keyword evidence="2" id="KW-1185">Reference proteome</keyword>
<dbReference type="Proteomes" id="UP000199672">
    <property type="component" value="Unassembled WGS sequence"/>
</dbReference>
<gene>
    <name evidence="1" type="ORF">SAMN05216297_104254</name>
</gene>
<proteinExistence type="predicted"/>
<sequence>MEMNEVKKLDEIKKLSGLYLNTLKPKDGKSPSAEIKMLNYSELGSVITNMLRLCILALEQDYGKNKMIDVGLILEQALHLFPTDEMELLDLVQEMLVQGA</sequence>
<protein>
    <submittedName>
        <fullName evidence="1">Uncharacterized protein</fullName>
    </submittedName>
</protein>
<dbReference type="AlphaFoldDB" id="A0A1I1PML7"/>
<organism evidence="1 2">
    <name type="scientific">Flavobacterium phragmitis</name>
    <dbReference type="NCBI Taxonomy" id="739143"/>
    <lineage>
        <taxon>Bacteria</taxon>
        <taxon>Pseudomonadati</taxon>
        <taxon>Bacteroidota</taxon>
        <taxon>Flavobacteriia</taxon>
        <taxon>Flavobacteriales</taxon>
        <taxon>Flavobacteriaceae</taxon>
        <taxon>Flavobacterium</taxon>
    </lineage>
</organism>
<evidence type="ECO:0000313" key="2">
    <source>
        <dbReference type="Proteomes" id="UP000199672"/>
    </source>
</evidence>
<dbReference type="EMBL" id="FOMH01000004">
    <property type="protein sequence ID" value="SFD10972.1"/>
    <property type="molecule type" value="Genomic_DNA"/>
</dbReference>
<dbReference type="RefSeq" id="WP_091492867.1">
    <property type="nucleotide sequence ID" value="NZ_FOMH01000004.1"/>
</dbReference>